<keyword evidence="2 8" id="KW-0820">tRNA-binding</keyword>
<evidence type="ECO:0000256" key="9">
    <source>
        <dbReference type="RuleBase" id="RU004413"/>
    </source>
</evidence>
<gene>
    <name evidence="8" type="primary">rplP</name>
    <name evidence="12" type="ORF">DFR43_11949</name>
</gene>
<comment type="function">
    <text evidence="8 10">Binds 23S rRNA and is also seen to make contacts with the A and possibly P site tRNAs.</text>
</comment>
<name>A0A4R6U3G0_9BURK</name>
<dbReference type="GO" id="GO:0022625">
    <property type="term" value="C:cytosolic large ribosomal subunit"/>
    <property type="evidence" value="ECO:0007669"/>
    <property type="project" value="TreeGrafter"/>
</dbReference>
<sequence length="138" mass="15392">MLQPARRKYRKEHKGRNTGVATSGTTVVFGDFGLKSTDRGRLTARQIESARRAISRHVKRGGRIWIRVFPDKPITKKPAEVRMGNGKGGVEYYVAEIQPGKVLYEIVGVPEQLAREAFALAAAKLPLRTTFVTRMLGQ</sequence>
<dbReference type="PROSITE" id="PS00586">
    <property type="entry name" value="RIBOSOMAL_L16_1"/>
    <property type="match status" value="1"/>
</dbReference>
<keyword evidence="13" id="KW-1185">Reference proteome</keyword>
<evidence type="ECO:0000256" key="4">
    <source>
        <dbReference type="ARBA" id="ARBA00022884"/>
    </source>
</evidence>
<evidence type="ECO:0000256" key="11">
    <source>
        <dbReference type="SAM" id="MobiDB-lite"/>
    </source>
</evidence>
<evidence type="ECO:0000256" key="10">
    <source>
        <dbReference type="RuleBase" id="RU004414"/>
    </source>
</evidence>
<dbReference type="GO" id="GO:0019843">
    <property type="term" value="F:rRNA binding"/>
    <property type="evidence" value="ECO:0007669"/>
    <property type="project" value="UniProtKB-UniRule"/>
</dbReference>
<evidence type="ECO:0000256" key="8">
    <source>
        <dbReference type="HAMAP-Rule" id="MF_01342"/>
    </source>
</evidence>
<comment type="caution">
    <text evidence="12">The sequence shown here is derived from an EMBL/GenBank/DDBJ whole genome shotgun (WGS) entry which is preliminary data.</text>
</comment>
<keyword evidence="5 8" id="KW-0689">Ribosomal protein</keyword>
<dbReference type="GO" id="GO:0003735">
    <property type="term" value="F:structural constituent of ribosome"/>
    <property type="evidence" value="ECO:0007669"/>
    <property type="project" value="InterPro"/>
</dbReference>
<dbReference type="CDD" id="cd01433">
    <property type="entry name" value="Ribosomal_L16_L10e"/>
    <property type="match status" value="1"/>
</dbReference>
<evidence type="ECO:0000256" key="1">
    <source>
        <dbReference type="ARBA" id="ARBA00008931"/>
    </source>
</evidence>
<dbReference type="SUPFAM" id="SSF54686">
    <property type="entry name" value="Ribosomal protein L16p/L10e"/>
    <property type="match status" value="1"/>
</dbReference>
<feature type="region of interest" description="Disordered" evidence="11">
    <location>
        <begin position="1"/>
        <end position="22"/>
    </location>
</feature>
<protein>
    <recommendedName>
        <fullName evidence="7 8">Large ribosomal subunit protein uL16</fullName>
    </recommendedName>
</protein>
<evidence type="ECO:0000313" key="12">
    <source>
        <dbReference type="EMBL" id="TDQ39303.1"/>
    </source>
</evidence>
<dbReference type="GO" id="GO:0006412">
    <property type="term" value="P:translation"/>
    <property type="evidence" value="ECO:0007669"/>
    <property type="project" value="UniProtKB-UniRule"/>
</dbReference>
<evidence type="ECO:0000256" key="7">
    <source>
        <dbReference type="ARBA" id="ARBA00035198"/>
    </source>
</evidence>
<dbReference type="PANTHER" id="PTHR12220:SF13">
    <property type="entry name" value="LARGE RIBOSOMAL SUBUNIT PROTEIN UL16M"/>
    <property type="match status" value="1"/>
</dbReference>
<reference evidence="12 13" key="1">
    <citation type="submission" date="2019-03" db="EMBL/GenBank/DDBJ databases">
        <title>Genomic Encyclopedia of Type Strains, Phase IV (KMG-IV): sequencing the most valuable type-strain genomes for metagenomic binning, comparative biology and taxonomic classification.</title>
        <authorList>
            <person name="Goeker M."/>
        </authorList>
    </citation>
    <scope>NUCLEOTIDE SEQUENCE [LARGE SCALE GENOMIC DNA]</scope>
    <source>
        <strain evidence="12 13">DSM 19605</strain>
    </source>
</reference>
<dbReference type="Proteomes" id="UP000295510">
    <property type="component" value="Unassembled WGS sequence"/>
</dbReference>
<keyword evidence="4 8" id="KW-0694">RNA-binding</keyword>
<evidence type="ECO:0000256" key="2">
    <source>
        <dbReference type="ARBA" id="ARBA00022555"/>
    </source>
</evidence>
<dbReference type="InterPro" id="IPR020798">
    <property type="entry name" value="Ribosomal_uL16_CS"/>
</dbReference>
<dbReference type="InterPro" id="IPR000114">
    <property type="entry name" value="Ribosomal_uL16_bact-type"/>
</dbReference>
<evidence type="ECO:0000256" key="6">
    <source>
        <dbReference type="ARBA" id="ARBA00023274"/>
    </source>
</evidence>
<feature type="compositionally biased region" description="Basic residues" evidence="11">
    <location>
        <begin position="1"/>
        <end position="16"/>
    </location>
</feature>
<dbReference type="HAMAP" id="MF_01342">
    <property type="entry name" value="Ribosomal_uL16"/>
    <property type="match status" value="1"/>
</dbReference>
<dbReference type="FunFam" id="3.90.1170.10:FF:000001">
    <property type="entry name" value="50S ribosomal protein L16"/>
    <property type="match status" value="1"/>
</dbReference>
<keyword evidence="6 8" id="KW-0687">Ribonucleoprotein</keyword>
<dbReference type="InterPro" id="IPR036920">
    <property type="entry name" value="Ribosomal_uL16_sf"/>
</dbReference>
<dbReference type="OrthoDB" id="9802589at2"/>
<evidence type="ECO:0000256" key="5">
    <source>
        <dbReference type="ARBA" id="ARBA00022980"/>
    </source>
</evidence>
<dbReference type="EMBL" id="SNYL01000019">
    <property type="protein sequence ID" value="TDQ39303.1"/>
    <property type="molecule type" value="Genomic_DNA"/>
</dbReference>
<dbReference type="InterPro" id="IPR016180">
    <property type="entry name" value="Ribosomal_uL16_dom"/>
</dbReference>
<dbReference type="Pfam" id="PF00252">
    <property type="entry name" value="Ribosomal_L16"/>
    <property type="match status" value="1"/>
</dbReference>
<organism evidence="12 13">
    <name type="scientific">Tepidicella xavieri</name>
    <dbReference type="NCBI Taxonomy" id="360241"/>
    <lineage>
        <taxon>Bacteria</taxon>
        <taxon>Pseudomonadati</taxon>
        <taxon>Pseudomonadota</taxon>
        <taxon>Betaproteobacteria</taxon>
        <taxon>Burkholderiales</taxon>
        <taxon>Tepidicella</taxon>
    </lineage>
</organism>
<dbReference type="PRINTS" id="PR00060">
    <property type="entry name" value="RIBOSOMALL16"/>
</dbReference>
<keyword evidence="3 8" id="KW-0699">rRNA-binding</keyword>
<dbReference type="AlphaFoldDB" id="A0A4R6U3G0"/>
<proteinExistence type="inferred from homology"/>
<dbReference type="PANTHER" id="PTHR12220">
    <property type="entry name" value="50S/60S RIBOSOMAL PROTEIN L16"/>
    <property type="match status" value="1"/>
</dbReference>
<comment type="subunit">
    <text evidence="8 10">Part of the 50S ribosomal subunit.</text>
</comment>
<dbReference type="NCBIfam" id="TIGR01164">
    <property type="entry name" value="rplP_bact"/>
    <property type="match status" value="1"/>
</dbReference>
<dbReference type="InterPro" id="IPR047873">
    <property type="entry name" value="Ribosomal_uL16"/>
</dbReference>
<accession>A0A4R6U3G0</accession>
<dbReference type="GO" id="GO:0000049">
    <property type="term" value="F:tRNA binding"/>
    <property type="evidence" value="ECO:0007669"/>
    <property type="project" value="UniProtKB-KW"/>
</dbReference>
<evidence type="ECO:0000256" key="3">
    <source>
        <dbReference type="ARBA" id="ARBA00022730"/>
    </source>
</evidence>
<evidence type="ECO:0000313" key="13">
    <source>
        <dbReference type="Proteomes" id="UP000295510"/>
    </source>
</evidence>
<comment type="similarity">
    <text evidence="1 8 9">Belongs to the universal ribosomal protein uL16 family.</text>
</comment>
<dbReference type="RefSeq" id="WP_133599186.1">
    <property type="nucleotide sequence ID" value="NZ_SNYL01000019.1"/>
</dbReference>
<dbReference type="Gene3D" id="3.90.1170.10">
    <property type="entry name" value="Ribosomal protein L10e/L16"/>
    <property type="match status" value="1"/>
</dbReference>